<accession>A0A6N2VT96</accession>
<evidence type="ECO:0000313" key="1">
    <source>
        <dbReference type="EMBL" id="VYT32957.1"/>
    </source>
</evidence>
<proteinExistence type="predicted"/>
<dbReference type="AlphaFoldDB" id="A0A6N2VT96"/>
<dbReference type="EMBL" id="CACRTG010000034">
    <property type="protein sequence ID" value="VYT32957.1"/>
    <property type="molecule type" value="Genomic_DNA"/>
</dbReference>
<protein>
    <submittedName>
        <fullName evidence="1">Uncharacterized protein</fullName>
    </submittedName>
</protein>
<name>A0A6N2VT96_9FIRM</name>
<gene>
    <name evidence="1" type="ORF">CNLFYP112_00538</name>
</gene>
<sequence length="50" mass="5666">MDAETICRKSQEEARPLLLRGGRGCVSYKNQITFDSSLFGYDCEKILGCY</sequence>
<organism evidence="1">
    <name type="scientific">[Clostridium] nexile</name>
    <dbReference type="NCBI Taxonomy" id="29361"/>
    <lineage>
        <taxon>Bacteria</taxon>
        <taxon>Bacillati</taxon>
        <taxon>Bacillota</taxon>
        <taxon>Clostridia</taxon>
        <taxon>Lachnospirales</taxon>
        <taxon>Lachnospiraceae</taxon>
        <taxon>Tyzzerella</taxon>
    </lineage>
</organism>
<reference evidence="1" key="1">
    <citation type="submission" date="2019-11" db="EMBL/GenBank/DDBJ databases">
        <authorList>
            <person name="Feng L."/>
        </authorList>
    </citation>
    <scope>NUCLEOTIDE SEQUENCE</scope>
    <source>
        <strain evidence="1">CnexileLFYP112</strain>
    </source>
</reference>